<feature type="transmembrane region" description="Helical" evidence="1">
    <location>
        <begin position="12"/>
        <end position="33"/>
    </location>
</feature>
<evidence type="ECO:0000313" key="3">
    <source>
        <dbReference type="Proteomes" id="UP000198693"/>
    </source>
</evidence>
<dbReference type="EMBL" id="FPBP01000010">
    <property type="protein sequence ID" value="SFU83297.1"/>
    <property type="molecule type" value="Genomic_DNA"/>
</dbReference>
<dbReference type="OrthoDB" id="1425700at2"/>
<keyword evidence="1" id="KW-0812">Transmembrane</keyword>
<proteinExistence type="predicted"/>
<evidence type="ECO:0000313" key="2">
    <source>
        <dbReference type="EMBL" id="SFU83297.1"/>
    </source>
</evidence>
<keyword evidence="1" id="KW-1133">Transmembrane helix</keyword>
<gene>
    <name evidence="2" type="ORF">SAMN04487955_11031</name>
</gene>
<reference evidence="3" key="1">
    <citation type="submission" date="2016-10" db="EMBL/GenBank/DDBJ databases">
        <authorList>
            <person name="Varghese N."/>
            <person name="Submissions S."/>
        </authorList>
    </citation>
    <scope>NUCLEOTIDE SEQUENCE [LARGE SCALE GENOMIC DNA]</scope>
    <source>
        <strain evidence="3">CGMCC 1.6981</strain>
    </source>
</reference>
<name>A0A1I7JDP9_9GAMM</name>
<dbReference type="RefSeq" id="WP_089796586.1">
    <property type="nucleotide sequence ID" value="NZ_FPBP01000010.1"/>
</dbReference>
<dbReference type="Proteomes" id="UP000198693">
    <property type="component" value="Unassembled WGS sequence"/>
</dbReference>
<dbReference type="STRING" id="463301.SAMN04487955_11031"/>
<accession>A0A1I7JDP9</accession>
<keyword evidence="1" id="KW-0472">Membrane</keyword>
<evidence type="ECO:0000256" key="1">
    <source>
        <dbReference type="SAM" id="Phobius"/>
    </source>
</evidence>
<sequence>MPDRFTPGQSWPIGFGATCLRALLYILLVAGMMQGVYYEALQQPEIRFSERGFTELTQSVVLLSASALLLYTRQAFKILPTVTLLLFAFVFSSLIREQDAHLDTYVFDGAWQLLVGLVVLPCLFLVIRRRYAFIEEFERYANSLSFGLFAAGFLTTYVFSRLYGRSEVWMAILGEHYERTFKDAAEEVVELFGYTLILIAIIELALLARRWHLARLATP</sequence>
<organism evidence="2 3">
    <name type="scientific">Halomonas korlensis</name>
    <dbReference type="NCBI Taxonomy" id="463301"/>
    <lineage>
        <taxon>Bacteria</taxon>
        <taxon>Pseudomonadati</taxon>
        <taxon>Pseudomonadota</taxon>
        <taxon>Gammaproteobacteria</taxon>
        <taxon>Oceanospirillales</taxon>
        <taxon>Halomonadaceae</taxon>
        <taxon>Halomonas</taxon>
    </lineage>
</organism>
<feature type="transmembrane region" description="Helical" evidence="1">
    <location>
        <begin position="78"/>
        <end position="95"/>
    </location>
</feature>
<dbReference type="AlphaFoldDB" id="A0A1I7JDP9"/>
<keyword evidence="3" id="KW-1185">Reference proteome</keyword>
<feature type="transmembrane region" description="Helical" evidence="1">
    <location>
        <begin position="110"/>
        <end position="128"/>
    </location>
</feature>
<feature type="transmembrane region" description="Helical" evidence="1">
    <location>
        <begin position="191"/>
        <end position="208"/>
    </location>
</feature>
<protein>
    <submittedName>
        <fullName evidence="2">Uncharacterized protein</fullName>
    </submittedName>
</protein>
<feature type="transmembrane region" description="Helical" evidence="1">
    <location>
        <begin position="140"/>
        <end position="160"/>
    </location>
</feature>